<evidence type="ECO:0000259" key="1">
    <source>
        <dbReference type="Pfam" id="PF04230"/>
    </source>
</evidence>
<comment type="caution">
    <text evidence="2">The sequence shown here is derived from an EMBL/GenBank/DDBJ whole genome shotgun (WGS) entry which is preliminary data.</text>
</comment>
<evidence type="ECO:0000313" key="3">
    <source>
        <dbReference type="Proteomes" id="UP000523795"/>
    </source>
</evidence>
<evidence type="ECO:0000313" key="2">
    <source>
        <dbReference type="EMBL" id="NKX49342.1"/>
    </source>
</evidence>
<name>A0ABX1JJ35_9MICC</name>
<reference evidence="2 3" key="1">
    <citation type="submission" date="2020-04" db="EMBL/GenBank/DDBJ databases">
        <authorList>
            <person name="Liu S."/>
        </authorList>
    </citation>
    <scope>NUCLEOTIDE SEQUENCE [LARGE SCALE GENOMIC DNA]</scope>
    <source>
        <strain evidence="2 3">CGMCC 1.15091</strain>
    </source>
</reference>
<feature type="non-terminal residue" evidence="2">
    <location>
        <position position="1"/>
    </location>
</feature>
<dbReference type="EMBL" id="JAAZSR010000012">
    <property type="protein sequence ID" value="NKX49342.1"/>
    <property type="molecule type" value="Genomic_DNA"/>
</dbReference>
<dbReference type="Proteomes" id="UP000523795">
    <property type="component" value="Unassembled WGS sequence"/>
</dbReference>
<feature type="non-terminal residue" evidence="2">
    <location>
        <position position="86"/>
    </location>
</feature>
<dbReference type="InterPro" id="IPR007345">
    <property type="entry name" value="Polysacch_pyruvyl_Trfase"/>
</dbReference>
<sequence length="86" mass="9543">HYSHKPYFAGVKGARLNVVNVANGLERVVAQIANASHCIATSLHGIIIAHAYGVPWTWLRIGDHELHGDSFKFEDFFTVLERGEVS</sequence>
<organism evidence="2 3">
    <name type="scientific">Arthrobacter deserti</name>
    <dbReference type="NCBI Taxonomy" id="1742687"/>
    <lineage>
        <taxon>Bacteria</taxon>
        <taxon>Bacillati</taxon>
        <taxon>Actinomycetota</taxon>
        <taxon>Actinomycetes</taxon>
        <taxon>Micrococcales</taxon>
        <taxon>Micrococcaceae</taxon>
        <taxon>Arthrobacter</taxon>
    </lineage>
</organism>
<dbReference type="Pfam" id="PF04230">
    <property type="entry name" value="PS_pyruv_trans"/>
    <property type="match status" value="1"/>
</dbReference>
<feature type="domain" description="Polysaccharide pyruvyl transferase" evidence="1">
    <location>
        <begin position="12"/>
        <end position="60"/>
    </location>
</feature>
<keyword evidence="2" id="KW-0808">Transferase</keyword>
<accession>A0ABX1JJ35</accession>
<proteinExistence type="predicted"/>
<gene>
    <name evidence="2" type="ORF">HER39_01845</name>
</gene>
<keyword evidence="3" id="KW-1185">Reference proteome</keyword>
<protein>
    <submittedName>
        <fullName evidence="2">Polysaccharide pyruvyl transferase family protein</fullName>
    </submittedName>
</protein>
<dbReference type="GO" id="GO:0016740">
    <property type="term" value="F:transferase activity"/>
    <property type="evidence" value="ECO:0007669"/>
    <property type="project" value="UniProtKB-KW"/>
</dbReference>